<dbReference type="STRING" id="1334022.SAMN04487907_1011163"/>
<organism evidence="1 2">
    <name type="scientific">Zunongwangia mangrovi</name>
    <dbReference type="NCBI Taxonomy" id="1334022"/>
    <lineage>
        <taxon>Bacteria</taxon>
        <taxon>Pseudomonadati</taxon>
        <taxon>Bacteroidota</taxon>
        <taxon>Flavobacteriia</taxon>
        <taxon>Flavobacteriales</taxon>
        <taxon>Flavobacteriaceae</taxon>
        <taxon>Zunongwangia</taxon>
    </lineage>
</organism>
<evidence type="ECO:0000313" key="1">
    <source>
        <dbReference type="EMBL" id="SFB91660.1"/>
    </source>
</evidence>
<reference evidence="2" key="1">
    <citation type="submission" date="2016-10" db="EMBL/GenBank/DDBJ databases">
        <authorList>
            <person name="Varghese N."/>
            <person name="Submissions S."/>
        </authorList>
    </citation>
    <scope>NUCLEOTIDE SEQUENCE [LARGE SCALE GENOMIC DNA]</scope>
    <source>
        <strain evidence="2">DSM 24499</strain>
    </source>
</reference>
<evidence type="ECO:0000313" key="2">
    <source>
        <dbReference type="Proteomes" id="UP000199438"/>
    </source>
</evidence>
<dbReference type="AlphaFoldDB" id="A0A1I1F3C0"/>
<proteinExistence type="predicted"/>
<accession>A0A1I1F3C0</accession>
<keyword evidence="2" id="KW-1185">Reference proteome</keyword>
<dbReference type="EMBL" id="FOKV01000001">
    <property type="protein sequence ID" value="SFB91660.1"/>
    <property type="molecule type" value="Genomic_DNA"/>
</dbReference>
<protein>
    <recommendedName>
        <fullName evidence="3">TonB dependent receptor</fullName>
    </recommendedName>
</protein>
<gene>
    <name evidence="1" type="ORF">SAMN04487907_1011163</name>
</gene>
<dbReference type="RefSeq" id="WP_092540384.1">
    <property type="nucleotide sequence ID" value="NZ_FOKV01000001.1"/>
</dbReference>
<dbReference type="Proteomes" id="UP000199438">
    <property type="component" value="Unassembled WGS sequence"/>
</dbReference>
<sequence>MNLKNELFLVDDQFFESSLINAEYRPKQSNWTFGFNAQNLFNTQYYRFQNINNFERSELRYKSVARFILAYAKWRI</sequence>
<dbReference type="SUPFAM" id="SSF56935">
    <property type="entry name" value="Porins"/>
    <property type="match status" value="1"/>
</dbReference>
<evidence type="ECO:0008006" key="3">
    <source>
        <dbReference type="Google" id="ProtNLM"/>
    </source>
</evidence>
<name>A0A1I1F3C0_9FLAO</name>